<evidence type="ECO:0000259" key="1">
    <source>
        <dbReference type="PROSITE" id="PS50234"/>
    </source>
</evidence>
<dbReference type="Proteomes" id="UP001162480">
    <property type="component" value="Chromosome 6"/>
</dbReference>
<dbReference type="Pfam" id="PF00092">
    <property type="entry name" value="VWA"/>
    <property type="match status" value="2"/>
</dbReference>
<feature type="domain" description="VWFA" evidence="1">
    <location>
        <begin position="64"/>
        <end position="238"/>
    </location>
</feature>
<dbReference type="CDD" id="cd01450">
    <property type="entry name" value="vWFA_subfamily_ECM"/>
    <property type="match status" value="2"/>
</dbReference>
<dbReference type="SMART" id="SM00327">
    <property type="entry name" value="VWA"/>
    <property type="match status" value="2"/>
</dbReference>
<sequence length="452" mass="49574">MSCSEFSGVYRKCQLNKLFKPQSDAFPLFCFDVVHMPISSATPTTSFAIPSRYTPFGCEGSKVDIFFILDSSDTVTDEDFQNELIFATNFVLGIKTIGKQGIQIGIQTFATGTQNIFHLDSHDNKIDIVTTITHIKRLRGMSNLHLALEDVKKYGFSPSLGSRSLAHKVAIIITNGAISNRLSANFEAKKLIQDHVQIIVIGVGTNLNPRIFLGIASSGNDIFIVPKFNALGNLQQQIKQSTCKTCNVIPKDVIFALDTSTSIDVSKFTDMTKFVSDFVLQTIVFGQNGTQVGIYTFSDFPKLELPLGIDDEKLSFINALKGLSLVHGQTNTDLVLDAVQKDGFSTAFGARPNVKHVLIVVTDGASQKPFETQIAARKLHALNVEVFAIGVSSAVDTNELFKIASSPQNVFMSPNFQVLSQLRALLLKPVNIHDVFGYWIVDSLRGPDTQPN</sequence>
<accession>A0AA36AZB8</accession>
<keyword evidence="3" id="KW-1185">Reference proteome</keyword>
<dbReference type="Gene3D" id="3.40.50.410">
    <property type="entry name" value="von Willebrand factor, type A domain"/>
    <property type="match status" value="2"/>
</dbReference>
<proteinExistence type="predicted"/>
<reference evidence="2" key="1">
    <citation type="submission" date="2023-08" db="EMBL/GenBank/DDBJ databases">
        <authorList>
            <person name="Alioto T."/>
            <person name="Alioto T."/>
            <person name="Gomez Garrido J."/>
        </authorList>
    </citation>
    <scope>NUCLEOTIDE SEQUENCE</scope>
</reference>
<dbReference type="InterPro" id="IPR002035">
    <property type="entry name" value="VWF_A"/>
</dbReference>
<name>A0AA36AZB8_OCTVU</name>
<gene>
    <name evidence="2" type="ORF">OCTVUL_1B001613</name>
</gene>
<dbReference type="EMBL" id="OX597819">
    <property type="protein sequence ID" value="CAI9724544.1"/>
    <property type="molecule type" value="Genomic_DNA"/>
</dbReference>
<evidence type="ECO:0000313" key="3">
    <source>
        <dbReference type="Proteomes" id="UP001162480"/>
    </source>
</evidence>
<evidence type="ECO:0000313" key="2">
    <source>
        <dbReference type="EMBL" id="CAI9724544.1"/>
    </source>
</evidence>
<dbReference type="InterPro" id="IPR050525">
    <property type="entry name" value="ECM_Assembly_Org"/>
</dbReference>
<protein>
    <recommendedName>
        <fullName evidence="1">VWFA domain-containing protein</fullName>
    </recommendedName>
</protein>
<dbReference type="PRINTS" id="PR00453">
    <property type="entry name" value="VWFADOMAIN"/>
</dbReference>
<dbReference type="PROSITE" id="PS50234">
    <property type="entry name" value="VWFA"/>
    <property type="match status" value="2"/>
</dbReference>
<dbReference type="InterPro" id="IPR036465">
    <property type="entry name" value="vWFA_dom_sf"/>
</dbReference>
<dbReference type="AlphaFoldDB" id="A0AA36AZB8"/>
<dbReference type="PANTHER" id="PTHR24020:SF84">
    <property type="entry name" value="VWFA DOMAIN-CONTAINING PROTEIN"/>
    <property type="match status" value="1"/>
</dbReference>
<feature type="domain" description="VWFA" evidence="1">
    <location>
        <begin position="252"/>
        <end position="430"/>
    </location>
</feature>
<dbReference type="SUPFAM" id="SSF53300">
    <property type="entry name" value="vWA-like"/>
    <property type="match status" value="2"/>
</dbReference>
<organism evidence="2 3">
    <name type="scientific">Octopus vulgaris</name>
    <name type="common">Common octopus</name>
    <dbReference type="NCBI Taxonomy" id="6645"/>
    <lineage>
        <taxon>Eukaryota</taxon>
        <taxon>Metazoa</taxon>
        <taxon>Spiralia</taxon>
        <taxon>Lophotrochozoa</taxon>
        <taxon>Mollusca</taxon>
        <taxon>Cephalopoda</taxon>
        <taxon>Coleoidea</taxon>
        <taxon>Octopodiformes</taxon>
        <taxon>Octopoda</taxon>
        <taxon>Incirrata</taxon>
        <taxon>Octopodidae</taxon>
        <taxon>Octopus</taxon>
    </lineage>
</organism>
<dbReference type="PANTHER" id="PTHR24020">
    <property type="entry name" value="COLLAGEN ALPHA"/>
    <property type="match status" value="1"/>
</dbReference>